<comment type="similarity">
    <text evidence="2">Belongs to the peptidase M13 family.</text>
</comment>
<dbReference type="EMBL" id="JBEFKJ010000014">
    <property type="protein sequence ID" value="KAL2042400.1"/>
    <property type="molecule type" value="Genomic_DNA"/>
</dbReference>
<evidence type="ECO:0008006" key="14">
    <source>
        <dbReference type="Google" id="ProtNLM"/>
    </source>
</evidence>
<evidence type="ECO:0000256" key="6">
    <source>
        <dbReference type="ARBA" id="ARBA00022833"/>
    </source>
</evidence>
<dbReference type="InterPro" id="IPR042089">
    <property type="entry name" value="Peptidase_M13_dom_2"/>
</dbReference>
<keyword evidence="4" id="KW-0479">Metal-binding</keyword>
<dbReference type="SUPFAM" id="SSF55486">
    <property type="entry name" value="Metalloproteases ('zincins'), catalytic domain"/>
    <property type="match status" value="1"/>
</dbReference>
<feature type="region of interest" description="Disordered" evidence="8">
    <location>
        <begin position="1"/>
        <end position="37"/>
    </location>
</feature>
<organism evidence="12 13">
    <name type="scientific">Stereocaulon virgatum</name>
    <dbReference type="NCBI Taxonomy" id="373712"/>
    <lineage>
        <taxon>Eukaryota</taxon>
        <taxon>Fungi</taxon>
        <taxon>Dikarya</taxon>
        <taxon>Ascomycota</taxon>
        <taxon>Pezizomycotina</taxon>
        <taxon>Lecanoromycetes</taxon>
        <taxon>OSLEUM clade</taxon>
        <taxon>Lecanoromycetidae</taxon>
        <taxon>Lecanorales</taxon>
        <taxon>Lecanorineae</taxon>
        <taxon>Stereocaulaceae</taxon>
        <taxon>Stereocaulon</taxon>
    </lineage>
</organism>
<keyword evidence="9" id="KW-1133">Transmembrane helix</keyword>
<keyword evidence="9" id="KW-0812">Transmembrane</keyword>
<dbReference type="CDD" id="cd08662">
    <property type="entry name" value="M13"/>
    <property type="match status" value="1"/>
</dbReference>
<dbReference type="Pfam" id="PF05649">
    <property type="entry name" value="Peptidase_M13_N"/>
    <property type="match status" value="1"/>
</dbReference>
<keyword evidence="5" id="KW-0378">Hydrolase</keyword>
<dbReference type="InterPro" id="IPR008753">
    <property type="entry name" value="Peptidase_M13_N"/>
</dbReference>
<evidence type="ECO:0000256" key="2">
    <source>
        <dbReference type="ARBA" id="ARBA00007357"/>
    </source>
</evidence>
<comment type="cofactor">
    <cofactor evidence="1">
        <name>Zn(2+)</name>
        <dbReference type="ChEBI" id="CHEBI:29105"/>
    </cofactor>
</comment>
<dbReference type="Gene3D" id="1.10.1380.10">
    <property type="entry name" value="Neutral endopeptidase , domain2"/>
    <property type="match status" value="1"/>
</dbReference>
<dbReference type="PANTHER" id="PTHR11733">
    <property type="entry name" value="ZINC METALLOPROTEASE FAMILY M13 NEPRILYSIN-RELATED"/>
    <property type="match status" value="1"/>
</dbReference>
<keyword evidence="13" id="KW-1185">Reference proteome</keyword>
<keyword evidence="3" id="KW-0645">Protease</keyword>
<protein>
    <recommendedName>
        <fullName evidence="14">Endothelin-converting enzyme 1</fullName>
    </recommendedName>
</protein>
<name>A0ABR4AAA6_9LECA</name>
<evidence type="ECO:0000256" key="1">
    <source>
        <dbReference type="ARBA" id="ARBA00001947"/>
    </source>
</evidence>
<sequence length="816" mass="91011">MSSANRQPASGRHSEQAPLLADDAPNEYDDSDVGDVVEGDSKQGRVRSWLTKAWHWLLKNLMAVAIILLLLGGIIALSVYFAAVNNAKTSTKTAGICLSPACVLAASEILENMSPRYHDIDPCTDFDKFVCEGWAEKHDLRADQGGSFTGTIMAENSQQILRHVLESPYPVNDQNIEVHSVAKQEIFKKLHDAYEACMSEDIIRKAGSAPLLSVLRKIEELFPAARPHEGSNAFSASLDSVQKGLLLKHENNLSKTMAYLTSIGVGALVTFHVAADDKDPDVVVPFVNAPRQPGLPSKEYYKDPILVVKYAKTIGQVLEALLEKAGPHSGLLESMRSHIEIKSAELVEDLVVLESKLAKATPATEEAEDVTKYYNPLDLDETTALIPQLSIQYLISTLAPSEFKPDKLIVGSPSYLKTVSKVLDDTSAETLQAYFVWKTVQTYADRIEDDALKPLMRFNNELQGKDSDASEERWRTCIKVVDNGLGWILSKFFIEKAFSAEAKEFGDRIVSDIKDQFIKKLRAAEWMSKDVRNLGIEKVHNIVQKIGYPTKSPDIRDSSALQEYYEPVLISNATFFENALSMTHFETKRQWSALGKPTDRGEWGMTADTVNAYYNPAGNEIVFPAGIMQAPVFYDPSIPQYLSYGAFGSVSGHELSHAFDSTGRHYDETGNFTGWWDDSTVQSFEDKAQCFIDQYHEFTVPDPSGRRLHVNGRLTLGENIADAGGLNAAFAAWKELDDDKPEKLLPGLQDFSKEQMFFMSYSNWWCGKIRPETAVNLVYRDPHSPTWARILGTMANSRDFKKAFSCQSKEPTCELW</sequence>
<gene>
    <name evidence="12" type="ORF">N7G274_004891</name>
</gene>
<evidence type="ECO:0000313" key="13">
    <source>
        <dbReference type="Proteomes" id="UP001590950"/>
    </source>
</evidence>
<proteinExistence type="inferred from homology"/>
<dbReference type="PRINTS" id="PR00786">
    <property type="entry name" value="NEPRILYSIN"/>
</dbReference>
<evidence type="ECO:0000259" key="10">
    <source>
        <dbReference type="Pfam" id="PF01431"/>
    </source>
</evidence>
<evidence type="ECO:0000256" key="8">
    <source>
        <dbReference type="SAM" id="MobiDB-lite"/>
    </source>
</evidence>
<feature type="domain" description="Peptidase M13 N-terminal" evidence="11">
    <location>
        <begin position="122"/>
        <end position="549"/>
    </location>
</feature>
<evidence type="ECO:0000256" key="9">
    <source>
        <dbReference type="SAM" id="Phobius"/>
    </source>
</evidence>
<feature type="compositionally biased region" description="Acidic residues" evidence="8">
    <location>
        <begin position="24"/>
        <end position="37"/>
    </location>
</feature>
<feature type="domain" description="Peptidase M13 C-terminal" evidence="10">
    <location>
        <begin position="611"/>
        <end position="811"/>
    </location>
</feature>
<reference evidence="12 13" key="1">
    <citation type="submission" date="2024-09" db="EMBL/GenBank/DDBJ databases">
        <title>Rethinking Asexuality: The Enigmatic Case of Functional Sexual Genes in Lepraria (Stereocaulaceae).</title>
        <authorList>
            <person name="Doellman M."/>
            <person name="Sun Y."/>
            <person name="Barcenas-Pena A."/>
            <person name="Lumbsch H.T."/>
            <person name="Grewe F."/>
        </authorList>
    </citation>
    <scope>NUCLEOTIDE SEQUENCE [LARGE SCALE GENOMIC DNA]</scope>
    <source>
        <strain evidence="12 13">Mercado 3170</strain>
    </source>
</reference>
<dbReference type="Pfam" id="PF01431">
    <property type="entry name" value="Peptidase_M13"/>
    <property type="match status" value="1"/>
</dbReference>
<keyword evidence="6" id="KW-0862">Zinc</keyword>
<evidence type="ECO:0000256" key="5">
    <source>
        <dbReference type="ARBA" id="ARBA00022801"/>
    </source>
</evidence>
<accession>A0ABR4AAA6</accession>
<evidence type="ECO:0000256" key="4">
    <source>
        <dbReference type="ARBA" id="ARBA00022723"/>
    </source>
</evidence>
<dbReference type="Gene3D" id="3.40.390.10">
    <property type="entry name" value="Collagenase (Catalytic Domain)"/>
    <property type="match status" value="1"/>
</dbReference>
<feature type="transmembrane region" description="Helical" evidence="9">
    <location>
        <begin position="61"/>
        <end position="83"/>
    </location>
</feature>
<evidence type="ECO:0000259" key="11">
    <source>
        <dbReference type="Pfam" id="PF05649"/>
    </source>
</evidence>
<dbReference type="PROSITE" id="PS51885">
    <property type="entry name" value="NEPRILYSIN"/>
    <property type="match status" value="1"/>
</dbReference>
<dbReference type="PANTHER" id="PTHR11733:SF167">
    <property type="entry name" value="FI17812P1-RELATED"/>
    <property type="match status" value="1"/>
</dbReference>
<dbReference type="InterPro" id="IPR024079">
    <property type="entry name" value="MetalloPept_cat_dom_sf"/>
</dbReference>
<evidence type="ECO:0000313" key="12">
    <source>
        <dbReference type="EMBL" id="KAL2042400.1"/>
    </source>
</evidence>
<keyword evidence="7" id="KW-0482">Metalloprotease</keyword>
<keyword evidence="9" id="KW-0472">Membrane</keyword>
<dbReference type="InterPro" id="IPR018497">
    <property type="entry name" value="Peptidase_M13_C"/>
</dbReference>
<comment type="caution">
    <text evidence="12">The sequence shown here is derived from an EMBL/GenBank/DDBJ whole genome shotgun (WGS) entry which is preliminary data.</text>
</comment>
<evidence type="ECO:0000256" key="7">
    <source>
        <dbReference type="ARBA" id="ARBA00023049"/>
    </source>
</evidence>
<dbReference type="InterPro" id="IPR000718">
    <property type="entry name" value="Peptidase_M13"/>
</dbReference>
<evidence type="ECO:0000256" key="3">
    <source>
        <dbReference type="ARBA" id="ARBA00022670"/>
    </source>
</evidence>
<dbReference type="Proteomes" id="UP001590950">
    <property type="component" value="Unassembled WGS sequence"/>
</dbReference>